<evidence type="ECO:0000256" key="1">
    <source>
        <dbReference type="SAM" id="MobiDB-lite"/>
    </source>
</evidence>
<feature type="non-terminal residue" evidence="3">
    <location>
        <position position="249"/>
    </location>
</feature>
<organism evidence="3">
    <name type="scientific">Athelia psychrophila</name>
    <dbReference type="NCBI Taxonomy" id="1759441"/>
    <lineage>
        <taxon>Eukaryota</taxon>
        <taxon>Fungi</taxon>
        <taxon>Dikarya</taxon>
        <taxon>Basidiomycota</taxon>
        <taxon>Agaricomycotina</taxon>
        <taxon>Agaricomycetes</taxon>
        <taxon>Agaricomycetidae</taxon>
        <taxon>Atheliales</taxon>
        <taxon>Atheliaceae</taxon>
        <taxon>Athelia</taxon>
    </lineage>
</organism>
<dbReference type="GO" id="GO:1990071">
    <property type="term" value="C:TRAPPII protein complex"/>
    <property type="evidence" value="ECO:0007669"/>
    <property type="project" value="InterPro"/>
</dbReference>
<dbReference type="Pfam" id="PF12735">
    <property type="entry name" value="IgD3_Trs65"/>
    <property type="match status" value="1"/>
</dbReference>
<feature type="region of interest" description="Disordered" evidence="1">
    <location>
        <begin position="1"/>
        <end position="66"/>
    </location>
</feature>
<dbReference type="InterPro" id="IPR024662">
    <property type="entry name" value="Trs65"/>
</dbReference>
<dbReference type="EMBL" id="KV417514">
    <property type="protein sequence ID" value="KZP26559.1"/>
    <property type="molecule type" value="Genomic_DNA"/>
</dbReference>
<feature type="compositionally biased region" description="Low complexity" evidence="1">
    <location>
        <begin position="18"/>
        <end position="30"/>
    </location>
</feature>
<dbReference type="PANTHER" id="PTHR28159:SF1">
    <property type="entry name" value="TRAFFICKING PROTEIN PARTICLE COMPLEX II-SPECIFIC SUBUNIT 65"/>
    <property type="match status" value="1"/>
</dbReference>
<gene>
    <name evidence="3" type="ORF">FIBSPDRAFT_949421</name>
</gene>
<name>A0A166PXQ1_9AGAM</name>
<accession>A0A166PXQ1</accession>
<evidence type="ECO:0000259" key="2">
    <source>
        <dbReference type="Pfam" id="PF12735"/>
    </source>
</evidence>
<dbReference type="AlphaFoldDB" id="A0A166PXQ1"/>
<feature type="domain" description="Trafficking protein particle complex II-specific subunit 65 IgD3" evidence="2">
    <location>
        <begin position="180"/>
        <end position="242"/>
    </location>
</feature>
<dbReference type="PANTHER" id="PTHR28159">
    <property type="entry name" value="TRAFFICKING PROTEIN PARTICLE COMPLEX II-SPECIFIC SUBUNIT 65"/>
    <property type="match status" value="1"/>
</dbReference>
<dbReference type="InterPro" id="IPR055420">
    <property type="entry name" value="IgD3_Trs65"/>
</dbReference>
<dbReference type="GO" id="GO:0006891">
    <property type="term" value="P:intra-Golgi vesicle-mediated transport"/>
    <property type="evidence" value="ECO:0007669"/>
    <property type="project" value="InterPro"/>
</dbReference>
<feature type="compositionally biased region" description="Low complexity" evidence="1">
    <location>
        <begin position="164"/>
        <end position="179"/>
    </location>
</feature>
<dbReference type="STRING" id="436010.A0A166PXQ1"/>
<protein>
    <recommendedName>
        <fullName evidence="2">Trafficking protein particle complex II-specific subunit 65 IgD3 domain-containing protein</fullName>
    </recommendedName>
</protein>
<feature type="region of interest" description="Disordered" evidence="1">
    <location>
        <begin position="156"/>
        <end position="179"/>
    </location>
</feature>
<feature type="compositionally biased region" description="Polar residues" evidence="1">
    <location>
        <begin position="51"/>
        <end position="66"/>
    </location>
</feature>
<proteinExistence type="predicted"/>
<sequence length="249" mass="26472">AHGSSGLAASPTTYLGDQSQGQSQSQSRASFDGLPPPTPAYPAYPRLSGSPIPQSHSPLSGQQSSVLGPSVEIQRDRASGSGLYSPAVIFAGAGSRDAATEEDGEPIVVSVGLLGSLDGEDDEDARIHPLDTFTLDIFIFNQSSWTRRFEVSYPDQRTRRKQEQAAGGRQQSQLSGGLAETPGILPLENRVRIGPLLPSTCQSVRMKFLAVTPGVHSIDTLTLTDIVNGYSMNLRSVMDIVVHEPTPTS</sequence>
<evidence type="ECO:0000313" key="3">
    <source>
        <dbReference type="EMBL" id="KZP26559.1"/>
    </source>
</evidence>
<reference evidence="3" key="1">
    <citation type="journal article" date="2016" name="Mol. Biol. Evol.">
        <title>Comparative Genomics of Early-Diverging Mushroom-Forming Fungi Provides Insights into the Origins of Lignocellulose Decay Capabilities.</title>
        <authorList>
            <person name="Nagy L.G."/>
            <person name="Riley R."/>
            <person name="Tritt A."/>
            <person name="Adam C."/>
            <person name="Daum C."/>
            <person name="Floudas D."/>
            <person name="Sun H."/>
            <person name="Yadav J.S."/>
            <person name="Pangilinan J."/>
            <person name="Larsson K.H."/>
            <person name="Matsuura K."/>
            <person name="Barry K."/>
            <person name="Labutti K."/>
            <person name="Kuo R."/>
            <person name="Ohm R.A."/>
            <person name="Bhattacharya S.S."/>
            <person name="Shirouzu T."/>
            <person name="Yoshinaga Y."/>
            <person name="Martin F.M."/>
            <person name="Grigoriev I.V."/>
            <person name="Hibbett D.S."/>
        </authorList>
    </citation>
    <scope>NUCLEOTIDE SEQUENCE [LARGE SCALE GENOMIC DNA]</scope>
    <source>
        <strain evidence="3">CBS 109695</strain>
    </source>
</reference>
<dbReference type="GO" id="GO:0005802">
    <property type="term" value="C:trans-Golgi network"/>
    <property type="evidence" value="ECO:0007669"/>
    <property type="project" value="TreeGrafter"/>
</dbReference>
<dbReference type="OrthoDB" id="24630at2759"/>